<dbReference type="EMBL" id="PVTT01000001">
    <property type="protein sequence ID" value="PRY95221.1"/>
    <property type="molecule type" value="Genomic_DNA"/>
</dbReference>
<evidence type="ECO:0000256" key="1">
    <source>
        <dbReference type="ARBA" id="ARBA00000832"/>
    </source>
</evidence>
<evidence type="ECO:0000256" key="3">
    <source>
        <dbReference type="ARBA" id="ARBA00004961"/>
    </source>
</evidence>
<evidence type="ECO:0000256" key="5">
    <source>
        <dbReference type="ARBA" id="ARBA00013198"/>
    </source>
</evidence>
<evidence type="ECO:0000259" key="8">
    <source>
        <dbReference type="Pfam" id="PF01182"/>
    </source>
</evidence>
<dbReference type="OrthoDB" id="9810967at2"/>
<dbReference type="AlphaFoldDB" id="A0A2T0X8E8"/>
<comment type="pathway">
    <text evidence="3 7">Carbohydrate degradation; pentose phosphate pathway; D-ribulose 5-phosphate from D-glucose 6-phosphate (oxidative stage): step 2/3.</text>
</comment>
<evidence type="ECO:0000256" key="7">
    <source>
        <dbReference type="RuleBase" id="RU365095"/>
    </source>
</evidence>
<evidence type="ECO:0000313" key="9">
    <source>
        <dbReference type="EMBL" id="PRY95221.1"/>
    </source>
</evidence>
<comment type="catalytic activity">
    <reaction evidence="1 7">
        <text>6-phospho-D-glucono-1,5-lactone + H2O = 6-phospho-D-gluconate + H(+)</text>
        <dbReference type="Rhea" id="RHEA:12556"/>
        <dbReference type="ChEBI" id="CHEBI:15377"/>
        <dbReference type="ChEBI" id="CHEBI:15378"/>
        <dbReference type="ChEBI" id="CHEBI:57955"/>
        <dbReference type="ChEBI" id="CHEBI:58759"/>
        <dbReference type="EC" id="3.1.1.31"/>
    </reaction>
</comment>
<dbReference type="Pfam" id="PF01182">
    <property type="entry name" value="Glucosamine_iso"/>
    <property type="match status" value="1"/>
</dbReference>
<dbReference type="GO" id="GO:0017057">
    <property type="term" value="F:6-phosphogluconolactonase activity"/>
    <property type="evidence" value="ECO:0007669"/>
    <property type="project" value="UniProtKB-UniRule"/>
</dbReference>
<organism evidence="9 10">
    <name type="scientific">Hasllibacter halocynthiae</name>
    <dbReference type="NCBI Taxonomy" id="595589"/>
    <lineage>
        <taxon>Bacteria</taxon>
        <taxon>Pseudomonadati</taxon>
        <taxon>Pseudomonadota</taxon>
        <taxon>Alphaproteobacteria</taxon>
        <taxon>Rhodobacterales</taxon>
        <taxon>Roseobacteraceae</taxon>
        <taxon>Hasllibacter</taxon>
    </lineage>
</organism>
<dbReference type="InterPro" id="IPR005900">
    <property type="entry name" value="6-phosphogluconolactonase_DevB"/>
</dbReference>
<evidence type="ECO:0000256" key="4">
    <source>
        <dbReference type="ARBA" id="ARBA00010662"/>
    </source>
</evidence>
<dbReference type="NCBIfam" id="TIGR01198">
    <property type="entry name" value="pgl"/>
    <property type="match status" value="1"/>
</dbReference>
<accession>A0A2T0X8E8</accession>
<keyword evidence="10" id="KW-1185">Reference proteome</keyword>
<dbReference type="GO" id="GO:0005975">
    <property type="term" value="P:carbohydrate metabolic process"/>
    <property type="evidence" value="ECO:0007669"/>
    <property type="project" value="UniProtKB-UniRule"/>
</dbReference>
<dbReference type="RefSeq" id="WP_106159621.1">
    <property type="nucleotide sequence ID" value="NZ_PVTT01000001.1"/>
</dbReference>
<dbReference type="CDD" id="cd01400">
    <property type="entry name" value="6PGL"/>
    <property type="match status" value="1"/>
</dbReference>
<dbReference type="InterPro" id="IPR039104">
    <property type="entry name" value="6PGL"/>
</dbReference>
<evidence type="ECO:0000256" key="2">
    <source>
        <dbReference type="ARBA" id="ARBA00002681"/>
    </source>
</evidence>
<evidence type="ECO:0000313" key="10">
    <source>
        <dbReference type="Proteomes" id="UP000238801"/>
    </source>
</evidence>
<dbReference type="InterPro" id="IPR037171">
    <property type="entry name" value="NagB/RpiA_transferase-like"/>
</dbReference>
<dbReference type="PANTHER" id="PTHR11054">
    <property type="entry name" value="6-PHOSPHOGLUCONOLACTONASE"/>
    <property type="match status" value="1"/>
</dbReference>
<comment type="similarity">
    <text evidence="4 7">Belongs to the glucosamine/galactosamine-6-phosphate isomerase family. 6-phosphogluconolactonase subfamily.</text>
</comment>
<protein>
    <recommendedName>
        <fullName evidence="6 7">6-phosphogluconolactonase</fullName>
        <shortName evidence="7">6PGL</shortName>
        <ecNumber evidence="5 7">3.1.1.31</ecNumber>
    </recommendedName>
</protein>
<name>A0A2T0X8E8_9RHOB</name>
<proteinExistence type="inferred from homology"/>
<dbReference type="SUPFAM" id="SSF100950">
    <property type="entry name" value="NagB/RpiA/CoA transferase-like"/>
    <property type="match status" value="1"/>
</dbReference>
<dbReference type="InterPro" id="IPR006148">
    <property type="entry name" value="Glc/Gal-6P_isomerase"/>
</dbReference>
<dbReference type="Gene3D" id="3.40.50.1360">
    <property type="match status" value="1"/>
</dbReference>
<feature type="domain" description="Glucosamine/galactosamine-6-phosphate isomerase" evidence="8">
    <location>
        <begin position="7"/>
        <end position="221"/>
    </location>
</feature>
<dbReference type="GO" id="GO:0006098">
    <property type="term" value="P:pentose-phosphate shunt"/>
    <property type="evidence" value="ECO:0007669"/>
    <property type="project" value="UniProtKB-UniPathway"/>
</dbReference>
<dbReference type="EC" id="3.1.1.31" evidence="5 7"/>
<dbReference type="Proteomes" id="UP000238801">
    <property type="component" value="Unassembled WGS sequence"/>
</dbReference>
<sequence length="224" mass="24251">MRLKEYPDAEMMMLEVADRIASDLNTCLMSHDRASLSVSGGTSPGPVFDSLSAADLDWSRVHVFPNDERCVPPGHERSNARLIRERLLTGRAAAARFLPMYEEGQTPEEAAAAASARLEGELPVSVLLLGMGDDMHTASLFPDSPQLRAALAPDAPVAMAVESPSQPEARITLAAHVLRGAMTTHVLVKGRAKRDAIERARRLPPQEAPITSVWDDATVHWAEG</sequence>
<comment type="caution">
    <text evidence="9">The sequence shown here is derived from an EMBL/GenBank/DDBJ whole genome shotgun (WGS) entry which is preliminary data.</text>
</comment>
<comment type="function">
    <text evidence="2 7">Hydrolysis of 6-phosphogluconolactone to 6-phosphogluconate.</text>
</comment>
<keyword evidence="7" id="KW-0378">Hydrolase</keyword>
<dbReference type="PANTHER" id="PTHR11054:SF0">
    <property type="entry name" value="6-PHOSPHOGLUCONOLACTONASE"/>
    <property type="match status" value="1"/>
</dbReference>
<evidence type="ECO:0000256" key="6">
    <source>
        <dbReference type="ARBA" id="ARBA00020337"/>
    </source>
</evidence>
<gene>
    <name evidence="7" type="primary">pgl</name>
    <name evidence="9" type="ORF">BCF33_0837</name>
</gene>
<reference evidence="9 10" key="1">
    <citation type="submission" date="2018-03" db="EMBL/GenBank/DDBJ databases">
        <title>Genomic Encyclopedia of Archaeal and Bacterial Type Strains, Phase II (KMG-II): from individual species to whole genera.</title>
        <authorList>
            <person name="Goeker M."/>
        </authorList>
    </citation>
    <scope>NUCLEOTIDE SEQUENCE [LARGE SCALE GENOMIC DNA]</scope>
    <source>
        <strain evidence="9 10">DSM 29318</strain>
    </source>
</reference>
<dbReference type="UniPathway" id="UPA00115">
    <property type="reaction ID" value="UER00409"/>
</dbReference>